<dbReference type="Gene3D" id="3.30.200.20">
    <property type="entry name" value="Phosphorylase Kinase, domain 1"/>
    <property type="match status" value="1"/>
</dbReference>
<feature type="compositionally biased region" description="Polar residues" evidence="9">
    <location>
        <begin position="1581"/>
        <end position="1595"/>
    </location>
</feature>
<feature type="compositionally biased region" description="Low complexity" evidence="9">
    <location>
        <begin position="1051"/>
        <end position="1067"/>
    </location>
</feature>
<evidence type="ECO:0000256" key="7">
    <source>
        <dbReference type="PROSITE-ProRule" id="PRU10141"/>
    </source>
</evidence>
<dbReference type="InterPro" id="IPR011009">
    <property type="entry name" value="Kinase-like_dom_sf"/>
</dbReference>
<keyword evidence="8" id="KW-0175">Coiled coil</keyword>
<dbReference type="InterPro" id="IPR017441">
    <property type="entry name" value="Protein_kinase_ATP_BS"/>
</dbReference>
<dbReference type="InterPro" id="IPR051585">
    <property type="entry name" value="STE20_Ser/Thr_Kinases"/>
</dbReference>
<evidence type="ECO:0000256" key="3">
    <source>
        <dbReference type="ARBA" id="ARBA00022679"/>
    </source>
</evidence>
<dbReference type="Gene3D" id="1.10.510.10">
    <property type="entry name" value="Transferase(Phosphotransferase) domain 1"/>
    <property type="match status" value="1"/>
</dbReference>
<dbReference type="InterPro" id="IPR022165">
    <property type="entry name" value="PKK"/>
</dbReference>
<keyword evidence="6 7" id="KW-0067">ATP-binding</keyword>
<feature type="coiled-coil region" evidence="8">
    <location>
        <begin position="634"/>
        <end position="661"/>
    </location>
</feature>
<feature type="compositionally biased region" description="Basic and acidic residues" evidence="9">
    <location>
        <begin position="472"/>
        <end position="482"/>
    </location>
</feature>
<feature type="compositionally biased region" description="Basic and acidic residues" evidence="9">
    <location>
        <begin position="1111"/>
        <end position="1133"/>
    </location>
</feature>
<feature type="compositionally biased region" description="Basic and acidic residues" evidence="9">
    <location>
        <begin position="452"/>
        <end position="462"/>
    </location>
</feature>
<dbReference type="PROSITE" id="PS00108">
    <property type="entry name" value="PROTEIN_KINASE_ST"/>
    <property type="match status" value="1"/>
</dbReference>
<evidence type="ECO:0000259" key="10">
    <source>
        <dbReference type="PROSITE" id="PS50011"/>
    </source>
</evidence>
<feature type="coiled-coil region" evidence="8">
    <location>
        <begin position="313"/>
        <end position="341"/>
    </location>
</feature>
<organism evidence="11 12">
    <name type="scientific">Polistes dominula</name>
    <name type="common">European paper wasp</name>
    <name type="synonym">Vespa dominula</name>
    <dbReference type="NCBI Taxonomy" id="743375"/>
    <lineage>
        <taxon>Eukaryota</taxon>
        <taxon>Metazoa</taxon>
        <taxon>Ecdysozoa</taxon>
        <taxon>Arthropoda</taxon>
        <taxon>Hexapoda</taxon>
        <taxon>Insecta</taxon>
        <taxon>Pterygota</taxon>
        <taxon>Neoptera</taxon>
        <taxon>Endopterygota</taxon>
        <taxon>Hymenoptera</taxon>
        <taxon>Apocrita</taxon>
        <taxon>Aculeata</taxon>
        <taxon>Vespoidea</taxon>
        <taxon>Vespidae</taxon>
        <taxon>Polistinae</taxon>
        <taxon>Polistini</taxon>
        <taxon>Polistes</taxon>
    </lineage>
</organism>
<feature type="region of interest" description="Disordered" evidence="9">
    <location>
        <begin position="799"/>
        <end position="829"/>
    </location>
</feature>
<accession>A0ABM1IXT8</accession>
<dbReference type="PROSITE" id="PS00107">
    <property type="entry name" value="PROTEIN_KINASE_ATP"/>
    <property type="match status" value="1"/>
</dbReference>
<feature type="domain" description="Protein kinase" evidence="10">
    <location>
        <begin position="37"/>
        <end position="295"/>
    </location>
</feature>
<feature type="coiled-coil region" evidence="8">
    <location>
        <begin position="1392"/>
        <end position="1422"/>
    </location>
</feature>
<dbReference type="SUPFAM" id="SSF56112">
    <property type="entry name" value="Protein kinase-like (PK-like)"/>
    <property type="match status" value="1"/>
</dbReference>
<evidence type="ECO:0000256" key="9">
    <source>
        <dbReference type="SAM" id="MobiDB-lite"/>
    </source>
</evidence>
<evidence type="ECO:0000256" key="2">
    <source>
        <dbReference type="ARBA" id="ARBA00022553"/>
    </source>
</evidence>
<feature type="compositionally biased region" description="Polar residues" evidence="9">
    <location>
        <begin position="1080"/>
        <end position="1091"/>
    </location>
</feature>
<feature type="compositionally biased region" description="Basic and acidic residues" evidence="9">
    <location>
        <begin position="1015"/>
        <end position="1049"/>
    </location>
</feature>
<feature type="coiled-coil region" evidence="8">
    <location>
        <begin position="1463"/>
        <end position="1534"/>
    </location>
</feature>
<dbReference type="GO" id="GO:0016301">
    <property type="term" value="F:kinase activity"/>
    <property type="evidence" value="ECO:0007669"/>
    <property type="project" value="UniProtKB-KW"/>
</dbReference>
<feature type="compositionally biased region" description="Basic and acidic residues" evidence="9">
    <location>
        <begin position="996"/>
        <end position="1007"/>
    </location>
</feature>
<keyword evidence="11" id="KW-1185">Reference proteome</keyword>
<feature type="compositionally biased region" description="Basic and acidic residues" evidence="9">
    <location>
        <begin position="383"/>
        <end position="394"/>
    </location>
</feature>
<feature type="compositionally biased region" description="Polar residues" evidence="9">
    <location>
        <begin position="959"/>
        <end position="977"/>
    </location>
</feature>
<dbReference type="PROSITE" id="PS50011">
    <property type="entry name" value="PROTEIN_KINASE_DOM"/>
    <property type="match status" value="1"/>
</dbReference>
<sequence>MSFLSNLKKAFHFGGNDAKKKKLYNNIKMDCNPEEFWEMVGELGDGAFGKVYKAQHKQTHQLAAAKMCALEGEDDLSDFMIEIDILSECKHPNVVELHEAYFIEGKLWMLIEYCDGGAVDSIMVELEKALTEGQISYVCQHMVKGLAFLHKSKVIHRDLKAGNVLLTMAGGVKLADFGVSAKNKHTLQKHDTFIGTPYWMAPEVVLCETFRDNPYDFKVDIWSLGITLIEFAQMEPPNHEMSPMRVLLKIQKSDPPKLDQPGKWSKEFNDFIAKALIKDPSSRPTAEELLRHPFISRNLDSKPIRDLLLEYKADVVEEELVDEEAEKAKKAKKHREQYQRIGCACGSPGPRQPSHPCTCQEQRTSQLPLELEQLGDDSASMRSDGDIKVAEKENLTPIPISTKKEDSHKREMNRDGEKEDRSKKLRKTESKENMHALNEKKQAPKPPATVENNERRISRDKGPAPPPPSVRQDNKNDEKENCADLANKSSAMESLGQSKVKDDKQDRNLLSSQSVGVEMEQQKPNTKDQIKIGASNKKQDELDNIDKINSTETIDKTLFALSKSKSIEEKPKLMDNVNILTKKSSLDENRKSAPIKPTSSEEWIKPVYNKQSSLEEKSRFQLDTSIEEQRKYEKHLIEDNMKNLEQKRKSVEDKLNAVLEKRISMDTQKRISTTSIETLKHTSDIANVTLSEKNSMKASSTENIKTDYGLNKIENVLTSHSEGSSRNDSLENFTDEFQDKHERTKWLNKEHRLKEDNREDKNYERQSSAVNVSVITSTPIRSRSTSRRSSADNIVVITGKSQGEQEVRSNRSTVRITADSPDPSNSLASNVSQVTVVTTHPPVLVDATATTPLLRRSSPTSEVVIVANETNKTQVNENSTDEDGFPSLDSLEYTPQEQPIILMDTSKRVGKKLDESEVIIVSPIVDELQDTSHVSVVTVGDDGERVKDSSISNKHNVVRTGSSHSNLSLIEQASSKSDSGDEISKTSMTVTGTTTDRTDLNDVERNSKKMNGLIKNERPAVGHRIEDRVVTSAKQKDDYVRSSKDKRVSPDSFEGSRSQSDSGSTRSHTPSKSLDRSDAESISTTISQDSRGSNKENHLSHVQTTEGEEEVVLRRKSDYSRDVSRTPRTKEDIQMMNLKKKTRKRTRKFEIDGVVVTTTTSKVIYGDDENGKVYDDQIFRKQELRELKMLQKSEQKQFQDLSQKSQFNKDQQEKRFEQERQLLERGAEGDLETLARQQRQQIERAEAQQEADLRLASKKIRSEQERELKQFREGLKQELRLLKQEVDLMPKEKRKGAFKVRKEKLEAEHEEREKLFLEKLNESHEMSLRRLSDSHREKIALMERQFLQQKQQMMRAREAAIWELEERQIHERQQLLKRQLKDIFFLQRHQMLIRHEKELEQMKRMNQRKEDELIKRQTVERRNLPKRIRNEMKAREMMFRESMRISMSSAIASDPEAEREKLKKFQENEKKRYRAEQQRFELKHSRQLEEVRAQSDATIKELEQLQNEKRKMLMEHETLKLKEQEETYSKELREWKAQLKPRKQRLEEQFALQLEEQEAIYGPSAIPLCLPADLPDLTHHTAGSTRSSLSSVSEG</sequence>
<dbReference type="PANTHER" id="PTHR46538:SF3">
    <property type="entry name" value="PROTEIN KINASE DOMAIN-CONTAINING PROTEIN"/>
    <property type="match status" value="1"/>
</dbReference>
<protein>
    <submittedName>
        <fullName evidence="12">Serine/threonine-protein kinase 10 isoform X4</fullName>
    </submittedName>
</protein>
<keyword evidence="1" id="KW-0723">Serine/threonine-protein kinase</keyword>
<evidence type="ECO:0000256" key="5">
    <source>
        <dbReference type="ARBA" id="ARBA00022777"/>
    </source>
</evidence>
<proteinExistence type="predicted"/>
<dbReference type="GeneID" id="107070939"/>
<feature type="compositionally biased region" description="Basic and acidic residues" evidence="9">
    <location>
        <begin position="402"/>
        <end position="442"/>
    </location>
</feature>
<evidence type="ECO:0000313" key="11">
    <source>
        <dbReference type="Proteomes" id="UP000694924"/>
    </source>
</evidence>
<dbReference type="InterPro" id="IPR000719">
    <property type="entry name" value="Prot_kinase_dom"/>
</dbReference>
<feature type="binding site" evidence="7">
    <location>
        <position position="66"/>
    </location>
    <ligand>
        <name>ATP</name>
        <dbReference type="ChEBI" id="CHEBI:30616"/>
    </ligand>
</feature>
<dbReference type="CDD" id="cd06611">
    <property type="entry name" value="STKc_SLK_like"/>
    <property type="match status" value="1"/>
</dbReference>
<dbReference type="InterPro" id="IPR008271">
    <property type="entry name" value="Ser/Thr_kinase_AS"/>
</dbReference>
<keyword evidence="4 7" id="KW-0547">Nucleotide-binding</keyword>
<dbReference type="Pfam" id="PF12474">
    <property type="entry name" value="PKK"/>
    <property type="match status" value="2"/>
</dbReference>
<keyword evidence="3" id="KW-0808">Transferase</keyword>
<keyword evidence="5 12" id="KW-0418">Kinase</keyword>
<evidence type="ECO:0000256" key="4">
    <source>
        <dbReference type="ARBA" id="ARBA00022741"/>
    </source>
</evidence>
<feature type="region of interest" description="Disordered" evidence="9">
    <location>
        <begin position="1574"/>
        <end position="1595"/>
    </location>
</feature>
<feature type="region of interest" description="Disordered" evidence="9">
    <location>
        <begin position="959"/>
        <end position="1144"/>
    </location>
</feature>
<feature type="region of interest" description="Disordered" evidence="9">
    <location>
        <begin position="376"/>
        <end position="535"/>
    </location>
</feature>
<feature type="compositionally biased region" description="Polar residues" evidence="9">
    <location>
        <begin position="487"/>
        <end position="497"/>
    </location>
</feature>
<dbReference type="PANTHER" id="PTHR46538">
    <property type="entry name" value="PROTEIN KINASE DOMAIN-CONTAINING PROTEIN"/>
    <property type="match status" value="1"/>
</dbReference>
<dbReference type="Proteomes" id="UP000694924">
    <property type="component" value="Unplaced"/>
</dbReference>
<keyword evidence="2" id="KW-0597">Phosphoprotein</keyword>
<gene>
    <name evidence="12" type="primary">LOC107070939</name>
</gene>
<dbReference type="SMART" id="SM00220">
    <property type="entry name" value="S_TKc"/>
    <property type="match status" value="1"/>
</dbReference>
<feature type="compositionally biased region" description="Low complexity" evidence="9">
    <location>
        <begin position="986"/>
        <end position="995"/>
    </location>
</feature>
<name>A0ABM1IXT8_POLDO</name>
<evidence type="ECO:0000256" key="1">
    <source>
        <dbReference type="ARBA" id="ARBA00022527"/>
    </source>
</evidence>
<feature type="coiled-coil region" evidence="8">
    <location>
        <begin position="1228"/>
        <end position="1285"/>
    </location>
</feature>
<evidence type="ECO:0000256" key="6">
    <source>
        <dbReference type="ARBA" id="ARBA00022840"/>
    </source>
</evidence>
<evidence type="ECO:0000313" key="12">
    <source>
        <dbReference type="RefSeq" id="XP_015185025.1"/>
    </source>
</evidence>
<reference evidence="12" key="1">
    <citation type="submission" date="2025-08" db="UniProtKB">
        <authorList>
            <consortium name="RefSeq"/>
        </authorList>
    </citation>
    <scope>IDENTIFICATION</scope>
    <source>
        <tissue evidence="12">Whole body</tissue>
    </source>
</reference>
<dbReference type="Pfam" id="PF00069">
    <property type="entry name" value="Pkinase"/>
    <property type="match status" value="1"/>
</dbReference>
<evidence type="ECO:0000256" key="8">
    <source>
        <dbReference type="SAM" id="Coils"/>
    </source>
</evidence>
<dbReference type="RefSeq" id="XP_015185025.1">
    <property type="nucleotide sequence ID" value="XM_015329539.1"/>
</dbReference>